<reference evidence="3" key="1">
    <citation type="journal article" date="2014" name="BMC Genomics">
        <title>Characterizing the developmental transcriptome of the oriental fruit fly, Bactrocera dorsalis (Diptera: Tephritidae) through comparative genomic analysis with Drosophila melanogaster utilizing modENCODE datasets.</title>
        <authorList>
            <person name="Geib S.M."/>
            <person name="Calla B."/>
            <person name="Hall B."/>
            <person name="Hou S."/>
            <person name="Manoukis N.C."/>
        </authorList>
    </citation>
    <scope>NUCLEOTIDE SEQUENCE</scope>
    <source>
        <strain evidence="3">Punador</strain>
    </source>
</reference>
<dbReference type="PANTHER" id="PTHR22845">
    <property type="entry name" value="APOPTOTIC PROTEASE-ACTIVATING FACTOR 1"/>
    <property type="match status" value="1"/>
</dbReference>
<proteinExistence type="predicted"/>
<keyword evidence="3" id="KW-0645">Protease</keyword>
<dbReference type="Pfam" id="PF00400">
    <property type="entry name" value="WD40"/>
    <property type="match status" value="1"/>
</dbReference>
<evidence type="ECO:0000259" key="2">
    <source>
        <dbReference type="Pfam" id="PF17908"/>
    </source>
</evidence>
<dbReference type="InterPro" id="IPR001680">
    <property type="entry name" value="WD40_rpt"/>
</dbReference>
<dbReference type="GO" id="GO:0008233">
    <property type="term" value="F:peptidase activity"/>
    <property type="evidence" value="ECO:0007669"/>
    <property type="project" value="UniProtKB-KW"/>
</dbReference>
<dbReference type="OrthoDB" id="1357022at2759"/>
<dbReference type="PANTHER" id="PTHR22845:SF5">
    <property type="entry name" value="APOPTOTIC PROTEASE-ACTIVATING FACTOR 1"/>
    <property type="match status" value="1"/>
</dbReference>
<dbReference type="GO" id="GO:0006508">
    <property type="term" value="P:proteolysis"/>
    <property type="evidence" value="ECO:0007669"/>
    <property type="project" value="UniProtKB-KW"/>
</dbReference>
<keyword evidence="3" id="KW-0378">Hydrolase</keyword>
<evidence type="ECO:0000313" key="3">
    <source>
        <dbReference type="EMBL" id="JAC42562.1"/>
    </source>
</evidence>
<dbReference type="InterPro" id="IPR041452">
    <property type="entry name" value="APAF1_C"/>
</dbReference>
<dbReference type="SUPFAM" id="SSF52540">
    <property type="entry name" value="P-loop containing nucleoside triphosphate hydrolases"/>
    <property type="match status" value="1"/>
</dbReference>
<dbReference type="Gene3D" id="3.40.50.300">
    <property type="entry name" value="P-loop containing nucleotide triphosphate hydrolases"/>
    <property type="match status" value="1"/>
</dbReference>
<dbReference type="InterPro" id="IPR015943">
    <property type="entry name" value="WD40/YVTN_repeat-like_dom_sf"/>
</dbReference>
<name>A0A034VKB2_BACDO</name>
<gene>
    <name evidence="3" type="primary">APAF</name>
</gene>
<evidence type="ECO:0000256" key="1">
    <source>
        <dbReference type="ARBA" id="ARBA00022737"/>
    </source>
</evidence>
<dbReference type="InterPro" id="IPR027417">
    <property type="entry name" value="P-loop_NTPase"/>
</dbReference>
<dbReference type="Gene3D" id="2.130.10.10">
    <property type="entry name" value="YVTN repeat-like/Quinoprotein amine dehydrogenase"/>
    <property type="match status" value="1"/>
</dbReference>
<feature type="domain" description="APAF-1 helical" evidence="2">
    <location>
        <begin position="535"/>
        <end position="669"/>
    </location>
</feature>
<accession>A0A034VKB2</accession>
<dbReference type="SMART" id="SM00320">
    <property type="entry name" value="WD40"/>
    <property type="match status" value="3"/>
</dbReference>
<dbReference type="SUPFAM" id="SSF50998">
    <property type="entry name" value="Quinoprotein alcohol dehydrogenase-like"/>
    <property type="match status" value="1"/>
</dbReference>
<dbReference type="InterPro" id="IPR011047">
    <property type="entry name" value="Quinoprotein_ADH-like_sf"/>
</dbReference>
<dbReference type="Pfam" id="PF17908">
    <property type="entry name" value="APAF1_C"/>
    <property type="match status" value="1"/>
</dbReference>
<organism evidence="3">
    <name type="scientific">Bactrocera dorsalis</name>
    <name type="common">Oriental fruit fly</name>
    <name type="synonym">Dacus dorsalis</name>
    <dbReference type="NCBI Taxonomy" id="27457"/>
    <lineage>
        <taxon>Eukaryota</taxon>
        <taxon>Metazoa</taxon>
        <taxon>Ecdysozoa</taxon>
        <taxon>Arthropoda</taxon>
        <taxon>Hexapoda</taxon>
        <taxon>Insecta</taxon>
        <taxon>Pterygota</taxon>
        <taxon>Neoptera</taxon>
        <taxon>Endopterygota</taxon>
        <taxon>Diptera</taxon>
        <taxon>Brachycera</taxon>
        <taxon>Muscomorpha</taxon>
        <taxon>Tephritoidea</taxon>
        <taxon>Tephritidae</taxon>
        <taxon>Bactrocera</taxon>
        <taxon>Bactrocera</taxon>
    </lineage>
</organism>
<protein>
    <submittedName>
        <fullName evidence="3">Apoptotic protease-activating factor 1</fullName>
    </submittedName>
</protein>
<dbReference type="Gene3D" id="1.25.40.370">
    <property type="match status" value="1"/>
</dbReference>
<dbReference type="SUPFAM" id="SSF50978">
    <property type="entry name" value="WD40 repeat-like"/>
    <property type="match status" value="1"/>
</dbReference>
<keyword evidence="1" id="KW-0677">Repeat</keyword>
<dbReference type="EMBL" id="GAKP01016390">
    <property type="protein sequence ID" value="JAC42562.1"/>
    <property type="molecule type" value="Transcribed_RNA"/>
</dbReference>
<dbReference type="InterPro" id="IPR036322">
    <property type="entry name" value="WD40_repeat_dom_sf"/>
</dbReference>
<feature type="non-terminal residue" evidence="3">
    <location>
        <position position="1"/>
    </location>
</feature>
<sequence>PQVKRFAKMNQASKLLQKFYDIQVFGEGCCNSRMADNEPLLQQTSNNSTKILDKQSSATMTTSSFSSDEAALADHYALDIIKGHFLRDFDMRDVLPCLQDIFSKPEEQYINAHLQCDNECTQNDFTDIQDVLGEEKASRLFAVLRNKNYAQIRKFMEVLSSDYLWLVSHFDNVNKVDHSNYVDLVHSLHSKVSLKYEDYNVHRSMPYRKLRKALLTMPMQGRVILASDFGYGKKWLAVDVCTDFDVALAMNFQIYWIDMSECTSALDDLRMLRYLKLLLTQSSRSPSPAGYGSLERPDQNAKSFKNSIDEYKHLVGQELRKNSHEKCLVVLVNVRNTHALEVFDLPCKLLVLTRSKKVSDSFAKKRSTTIRLTNGLTRAEFYMLFEKYLGQQNLLEKYDLIYAHSNEHPYLLSLIGQSLRQNLANLQDWIDKLRESKFVDDKFNAAIEKSLDSLEPELRKAFMKTFSCFPHAIYVPQRLIAALWPASKCEKDLEKLYRHGFLEKFISPHVEICYKQLFVYGKTKQNDEVSAADMTDMHKKLLNYYHLVEDLAARSEVLPFRRDVHDFYFFSCIGYHINKSGLTDYFRQLYLDFGFLEQKIRNVDLLSTIADLETYQEYIAVDLETRKLLRALLKFLPNIEKTLQESNNTTLLQCAFMEDDLVGIEARKQAAAFPNFAWFEQHGCIHQRQNIVPLPSAPKKVLLLDQERSLIALQESSAILLINITFDWNTYTVKLKEPTRGKSNVVDIRFFRDNNSYILLALYDNGNMNVWSLQGDCTMYRRRSHSFARPAEKEIECRNFIPIDHLLKPITAFDFTYGVNTNPSNLYLAYKTGEIRCIDWNSENEIFVPAPYPCLKTGMPDICLLRIVFSRNYIVCNKAGDICIFDVVDYSHLRGIETFKHLIDTIELTRNELLLICRRCIVHFTSKSINETGEPNYLLQERDLTADDAHNAINCAKLLHINGHKQLLLGTKTGLIMFDIETRTKVLTTNVNEDITCVDIQLVDVVKNKYIVACGSNAHRFLNLFALRTNAAGRPLLRWSGSSKTLRTKQPYLDLQMPPYVSLKGGKLYTAQYVHDAPTLLAVDSHNQLHEIDASGHSRVYERAPDIITAITQYGDRSFIGCANGVLVYLSLHVTSPEAMQQVFTEQPIEFLQLLDEHTLIVAGANEFVVFTNLIYGACKRLPMLANRVMRCFRLTTGKILILFINRAFSVLDESANLIYNYVPQIPASIGGCDLQNNQLFIVTENYKIEIFDLAKSLGPKQPDMTYNGGDTFRGARVSCIAVSRKANLLAVACYTMDHNGENDTSIHVYDCQLHAKRIDLLYTLNGHSQRINSMRFSPNAYVLVSCAEQLCWWSMHMAACKLNNAVADTTTQHRRSGFTRFLSDSSEDEEAQEEHISVSKLARILEDVSLQARNDTRPPTDVTPVDDVVDFTMVTGGVDAIWKSKCGPATNCELLACVKFNGNEALQFFANEAFTKFQTIDNGGSYYVLTLHDFNAPLETSESVVETSNAVADCDVVT</sequence>